<organism evidence="1 2">
    <name type="scientific">Blomia tropicalis</name>
    <name type="common">Mite</name>
    <dbReference type="NCBI Taxonomy" id="40697"/>
    <lineage>
        <taxon>Eukaryota</taxon>
        <taxon>Metazoa</taxon>
        <taxon>Ecdysozoa</taxon>
        <taxon>Arthropoda</taxon>
        <taxon>Chelicerata</taxon>
        <taxon>Arachnida</taxon>
        <taxon>Acari</taxon>
        <taxon>Acariformes</taxon>
        <taxon>Sarcoptiformes</taxon>
        <taxon>Astigmata</taxon>
        <taxon>Glycyphagoidea</taxon>
        <taxon>Echimyopodidae</taxon>
        <taxon>Blomia</taxon>
    </lineage>
</organism>
<sequence>MILLTAPLELNMSIIHGSTHLTNQRITSTFLFKKSTLMKRTHNVMLVRTNQRVSVRCATLNLSHEYSSCRFLRIKNIFVLNGK</sequence>
<dbReference type="AlphaFoldDB" id="A0A9Q0MEC7"/>
<feature type="non-terminal residue" evidence="1">
    <location>
        <position position="83"/>
    </location>
</feature>
<accession>A0A9Q0MEC7</accession>
<dbReference type="Proteomes" id="UP001142055">
    <property type="component" value="Chromosome 1"/>
</dbReference>
<reference evidence="1" key="1">
    <citation type="submission" date="2022-12" db="EMBL/GenBank/DDBJ databases">
        <title>Genome assemblies of Blomia tropicalis.</title>
        <authorList>
            <person name="Cui Y."/>
        </authorList>
    </citation>
    <scope>NUCLEOTIDE SEQUENCE</scope>
    <source>
        <tissue evidence="1">Adult mites</tissue>
    </source>
</reference>
<evidence type="ECO:0000313" key="1">
    <source>
        <dbReference type="EMBL" id="KAJ6224613.1"/>
    </source>
</evidence>
<comment type="caution">
    <text evidence="1">The sequence shown here is derived from an EMBL/GenBank/DDBJ whole genome shotgun (WGS) entry which is preliminary data.</text>
</comment>
<gene>
    <name evidence="1" type="ORF">RDWZM_003158</name>
</gene>
<name>A0A9Q0MEC7_BLOTA</name>
<evidence type="ECO:0000313" key="2">
    <source>
        <dbReference type="Proteomes" id="UP001142055"/>
    </source>
</evidence>
<dbReference type="EMBL" id="JAPWDV010000001">
    <property type="protein sequence ID" value="KAJ6224613.1"/>
    <property type="molecule type" value="Genomic_DNA"/>
</dbReference>
<protein>
    <submittedName>
        <fullName evidence="1">Uncharacterized protein</fullName>
    </submittedName>
</protein>
<keyword evidence="2" id="KW-1185">Reference proteome</keyword>
<proteinExistence type="predicted"/>